<proteinExistence type="predicted"/>
<evidence type="ECO:0000313" key="2">
    <source>
        <dbReference type="EMBL" id="MPC64068.1"/>
    </source>
</evidence>
<sequence length="261" mass="26383">MTATGWRGALVQMGKWAAGTAGRCRGGAVLGGAAGVVMCWRTRPSRPHVAATTTTTTDTVPGGGYNLSVVGGAALEMGWVYGHLPARPVSQLPAAHCPAWIQRCPVVRDGCDALPRPHSTAPCRGLAWRTAMRRGVPSCPATLLTGPSHGAPLGPQPGEGGTPRPHLPAKAESPAARATLLAHGHGGGVPQRPRSRSRVTNSNNSPPAGGGGGGSRGGAGAAVPGRRGGRPWVSRLPGPSLAPGGPGPRPNNNNNNKQSVY</sequence>
<dbReference type="EMBL" id="VSRR010021604">
    <property type="protein sequence ID" value="MPC64068.1"/>
    <property type="molecule type" value="Genomic_DNA"/>
</dbReference>
<reference evidence="2 3" key="1">
    <citation type="submission" date="2019-05" db="EMBL/GenBank/DDBJ databases">
        <title>Another draft genome of Portunus trituberculatus and its Hox gene families provides insights of decapod evolution.</title>
        <authorList>
            <person name="Jeong J.-H."/>
            <person name="Song I."/>
            <person name="Kim S."/>
            <person name="Choi T."/>
            <person name="Kim D."/>
            <person name="Ryu S."/>
            <person name="Kim W."/>
        </authorList>
    </citation>
    <scope>NUCLEOTIDE SEQUENCE [LARGE SCALE GENOMIC DNA]</scope>
    <source>
        <tissue evidence="2">Muscle</tissue>
    </source>
</reference>
<organism evidence="2 3">
    <name type="scientific">Portunus trituberculatus</name>
    <name type="common">Swimming crab</name>
    <name type="synonym">Neptunus trituberculatus</name>
    <dbReference type="NCBI Taxonomy" id="210409"/>
    <lineage>
        <taxon>Eukaryota</taxon>
        <taxon>Metazoa</taxon>
        <taxon>Ecdysozoa</taxon>
        <taxon>Arthropoda</taxon>
        <taxon>Crustacea</taxon>
        <taxon>Multicrustacea</taxon>
        <taxon>Malacostraca</taxon>
        <taxon>Eumalacostraca</taxon>
        <taxon>Eucarida</taxon>
        <taxon>Decapoda</taxon>
        <taxon>Pleocyemata</taxon>
        <taxon>Brachyura</taxon>
        <taxon>Eubrachyura</taxon>
        <taxon>Portunoidea</taxon>
        <taxon>Portunidae</taxon>
        <taxon>Portuninae</taxon>
        <taxon>Portunus</taxon>
    </lineage>
</organism>
<dbReference type="AlphaFoldDB" id="A0A5B7H4L2"/>
<protein>
    <submittedName>
        <fullName evidence="2">Uncharacterized protein</fullName>
    </submittedName>
</protein>
<feature type="compositionally biased region" description="Low complexity" evidence="1">
    <location>
        <begin position="198"/>
        <end position="207"/>
    </location>
</feature>
<accession>A0A5B7H4L2</accession>
<feature type="compositionally biased region" description="Gly residues" evidence="1">
    <location>
        <begin position="208"/>
        <end position="220"/>
    </location>
</feature>
<feature type="compositionally biased region" description="Low complexity" evidence="1">
    <location>
        <begin position="250"/>
        <end position="261"/>
    </location>
</feature>
<comment type="caution">
    <text evidence="2">The sequence shown here is derived from an EMBL/GenBank/DDBJ whole genome shotgun (WGS) entry which is preliminary data.</text>
</comment>
<name>A0A5B7H4L2_PORTR</name>
<evidence type="ECO:0000256" key="1">
    <source>
        <dbReference type="SAM" id="MobiDB-lite"/>
    </source>
</evidence>
<gene>
    <name evidence="2" type="ORF">E2C01_058178</name>
</gene>
<evidence type="ECO:0000313" key="3">
    <source>
        <dbReference type="Proteomes" id="UP000324222"/>
    </source>
</evidence>
<dbReference type="Proteomes" id="UP000324222">
    <property type="component" value="Unassembled WGS sequence"/>
</dbReference>
<keyword evidence="3" id="KW-1185">Reference proteome</keyword>
<feature type="region of interest" description="Disordered" evidence="1">
    <location>
        <begin position="139"/>
        <end position="261"/>
    </location>
</feature>
<feature type="compositionally biased region" description="Low complexity" evidence="1">
    <location>
        <begin position="221"/>
        <end position="243"/>
    </location>
</feature>